<dbReference type="SUPFAM" id="SSF52499">
    <property type="entry name" value="Isochorismatase-like hydrolases"/>
    <property type="match status" value="1"/>
</dbReference>
<dbReference type="InterPro" id="IPR036380">
    <property type="entry name" value="Isochorismatase-like_sf"/>
</dbReference>
<evidence type="ECO:0000313" key="4">
    <source>
        <dbReference type="Proteomes" id="UP000295096"/>
    </source>
</evidence>
<comment type="caution">
    <text evidence="3">The sequence shown here is derived from an EMBL/GenBank/DDBJ whole genome shotgun (WGS) entry which is preliminary data.</text>
</comment>
<dbReference type="AlphaFoldDB" id="A0A4R5QIY3"/>
<evidence type="ECO:0000256" key="1">
    <source>
        <dbReference type="ARBA" id="ARBA00022801"/>
    </source>
</evidence>
<dbReference type="InterPro" id="IPR050272">
    <property type="entry name" value="Isochorismatase-like_hydrls"/>
</dbReference>
<dbReference type="InterPro" id="IPR000868">
    <property type="entry name" value="Isochorismatase-like_dom"/>
</dbReference>
<dbReference type="Pfam" id="PF00857">
    <property type="entry name" value="Isochorismatase"/>
    <property type="match status" value="1"/>
</dbReference>
<organism evidence="3 4">
    <name type="scientific">Dankookia rubra</name>
    <dbReference type="NCBI Taxonomy" id="1442381"/>
    <lineage>
        <taxon>Bacteria</taxon>
        <taxon>Pseudomonadati</taxon>
        <taxon>Pseudomonadota</taxon>
        <taxon>Alphaproteobacteria</taxon>
        <taxon>Acetobacterales</taxon>
        <taxon>Roseomonadaceae</taxon>
        <taxon>Dankookia</taxon>
    </lineage>
</organism>
<proteinExistence type="predicted"/>
<name>A0A4R5QIY3_9PROT</name>
<protein>
    <submittedName>
        <fullName evidence="3">Isochorismatase family protein</fullName>
    </submittedName>
</protein>
<gene>
    <name evidence="3" type="ORF">E2C06_10335</name>
</gene>
<dbReference type="GO" id="GO:0016787">
    <property type="term" value="F:hydrolase activity"/>
    <property type="evidence" value="ECO:0007669"/>
    <property type="project" value="UniProtKB-KW"/>
</dbReference>
<sequence length="215" mass="22837">MPDIYAERGYGSRPLGFGAKPGLVVVDFQRGFVEPDFPMGGAPMVEAAVRNTVPLIAAAKRAGLPVIACVNGYDAPRAAPHWKVAPVLDLLRGTPAVELDPRIAAAGPDVVLMKSAPSIFFGTSAAAILTRERVDTVIVAGCITSGCVRASVIDAFSLGFRVMVPQDCVGDHDRAAHDQNLRDVERRYADVVDGAACIAAIERWRGANREANWEG</sequence>
<dbReference type="PANTHER" id="PTHR43540">
    <property type="entry name" value="PEROXYUREIDOACRYLATE/UREIDOACRYLATE AMIDOHYDROLASE-RELATED"/>
    <property type="match status" value="1"/>
</dbReference>
<feature type="domain" description="Isochorismatase-like" evidence="2">
    <location>
        <begin position="23"/>
        <end position="194"/>
    </location>
</feature>
<dbReference type="RefSeq" id="WP_133288522.1">
    <property type="nucleotide sequence ID" value="NZ_SMSJ01000009.1"/>
</dbReference>
<evidence type="ECO:0000259" key="2">
    <source>
        <dbReference type="Pfam" id="PF00857"/>
    </source>
</evidence>
<keyword evidence="1" id="KW-0378">Hydrolase</keyword>
<dbReference type="OrthoDB" id="7500697at2"/>
<accession>A0A4R5QIY3</accession>
<reference evidence="3 4" key="1">
    <citation type="journal article" date="2016" name="J. Microbiol.">
        <title>Dankookia rubra gen. nov., sp. nov., an alphaproteobacterium isolated from sediment of a shallow stream.</title>
        <authorList>
            <person name="Kim W.H."/>
            <person name="Kim D.H."/>
            <person name="Kang K."/>
            <person name="Ahn T.Y."/>
        </authorList>
    </citation>
    <scope>NUCLEOTIDE SEQUENCE [LARGE SCALE GENOMIC DNA]</scope>
    <source>
        <strain evidence="3 4">JCM30602</strain>
    </source>
</reference>
<evidence type="ECO:0000313" key="3">
    <source>
        <dbReference type="EMBL" id="TDH62788.1"/>
    </source>
</evidence>
<dbReference type="Gene3D" id="3.40.50.850">
    <property type="entry name" value="Isochorismatase-like"/>
    <property type="match status" value="1"/>
</dbReference>
<dbReference type="PANTHER" id="PTHR43540:SF1">
    <property type="entry name" value="ISOCHORISMATASE HYDROLASE"/>
    <property type="match status" value="1"/>
</dbReference>
<dbReference type="EMBL" id="SMSJ01000009">
    <property type="protein sequence ID" value="TDH62788.1"/>
    <property type="molecule type" value="Genomic_DNA"/>
</dbReference>
<keyword evidence="4" id="KW-1185">Reference proteome</keyword>
<dbReference type="Proteomes" id="UP000295096">
    <property type="component" value="Unassembled WGS sequence"/>
</dbReference>